<name>A0ABR9YWY6_9PROT</name>
<feature type="coiled-coil region" evidence="3">
    <location>
        <begin position="418"/>
        <end position="445"/>
    </location>
</feature>
<dbReference type="NCBIfam" id="TIGR01845">
    <property type="entry name" value="outer_NodT"/>
    <property type="match status" value="1"/>
</dbReference>
<proteinExistence type="inferred from homology"/>
<evidence type="ECO:0000256" key="1">
    <source>
        <dbReference type="ARBA" id="ARBA00007613"/>
    </source>
</evidence>
<dbReference type="Pfam" id="PF02321">
    <property type="entry name" value="OEP"/>
    <property type="match status" value="2"/>
</dbReference>
<dbReference type="InterPro" id="IPR010131">
    <property type="entry name" value="MdtP/NodT-like"/>
</dbReference>
<organism evidence="4 5">
    <name type="scientific">Gluconobacter cadivus</name>
    <dbReference type="NCBI Taxonomy" id="2728101"/>
    <lineage>
        <taxon>Bacteria</taxon>
        <taxon>Pseudomonadati</taxon>
        <taxon>Pseudomonadota</taxon>
        <taxon>Alphaproteobacteria</taxon>
        <taxon>Acetobacterales</taxon>
        <taxon>Acetobacteraceae</taxon>
        <taxon>Gluconobacter</taxon>
    </lineage>
</organism>
<dbReference type="EMBL" id="JABCQH010000009">
    <property type="protein sequence ID" value="MBF0889043.1"/>
    <property type="molecule type" value="Genomic_DNA"/>
</dbReference>
<gene>
    <name evidence="4" type="ORF">HKD19_10830</name>
</gene>
<keyword evidence="2" id="KW-1134">Transmembrane beta strand</keyword>
<protein>
    <submittedName>
        <fullName evidence="4">Efflux transporter outer membrane subunit</fullName>
    </submittedName>
</protein>
<dbReference type="Gene3D" id="1.20.1600.10">
    <property type="entry name" value="Outer membrane efflux proteins (OEP)"/>
    <property type="match status" value="1"/>
</dbReference>
<keyword evidence="2" id="KW-0449">Lipoprotein</keyword>
<dbReference type="InterPro" id="IPR003423">
    <property type="entry name" value="OMP_efflux"/>
</dbReference>
<keyword evidence="3" id="KW-0175">Coiled coil</keyword>
<keyword evidence="2" id="KW-0472">Membrane</keyword>
<reference evidence="5" key="1">
    <citation type="submission" date="2020-04" db="EMBL/GenBank/DDBJ databases">
        <title>Description of novel Gluconacetobacter.</title>
        <authorList>
            <person name="Sombolestani A."/>
        </authorList>
    </citation>
    <scope>NUCLEOTIDE SEQUENCE [LARGE SCALE GENOMIC DNA]</scope>
    <source>
        <strain evidence="5">LMG 1745</strain>
    </source>
</reference>
<feature type="chain" id="PRO_5044985071" evidence="2">
    <location>
        <begin position="21"/>
        <end position="511"/>
    </location>
</feature>
<comment type="similarity">
    <text evidence="1 2">Belongs to the outer membrane factor (OMF) (TC 1.B.17) family.</text>
</comment>
<dbReference type="Gene3D" id="2.20.200.10">
    <property type="entry name" value="Outer membrane efflux proteins (OEP)"/>
    <property type="match status" value="1"/>
</dbReference>
<reference evidence="4 5" key="2">
    <citation type="submission" date="2020-11" db="EMBL/GenBank/DDBJ databases">
        <title>Description of novel Gluconobacter species.</title>
        <authorList>
            <person name="Cleenwerck I."/>
            <person name="Cnockaert M."/>
            <person name="Borremans W."/>
            <person name="Wieme A.D."/>
            <person name="De Vuyst L."/>
            <person name="Vandamme P."/>
        </authorList>
    </citation>
    <scope>NUCLEOTIDE SEQUENCE [LARGE SCALE GENOMIC DNA]</scope>
    <source>
        <strain evidence="4 5">LMG 1745</strain>
    </source>
</reference>
<keyword evidence="2" id="KW-0732">Signal</keyword>
<accession>A0ABR9YWY6</accession>
<comment type="caution">
    <text evidence="4">The sequence shown here is derived from an EMBL/GenBank/DDBJ whole genome shotgun (WGS) entry which is preliminary data.</text>
</comment>
<sequence>MRASMSTLSRCFLLGLTALSACTVGPDYHRPDPQAPAHWHQSLAPAASHPQETSIVDAQWWRIYRDPTLTALEEDVARNNLDLREAALHFTESQAERRIASAAQMPHMEGAASYARERASTNGILGLLGTMQQAGPGEIASGQQGFGPAAMDGAKGNPSFNLPQYGLSASWEVDFWGHVRRQVEAATAAMHETDELRRDVLVSLMAETAQDYLSLRNIQTQIGITQQSIDIAKHSVKLTELRFAQGTATKLDVAYSRGQMHGFEARLPVLKSQEVHLVNALSFLTAQQPGALKDTLGSVQAIPSVPADIPVGLPSELAERRPDVRAAEDHLHAATASIGVAVADFFPRVTLSGSLDIQALQFSGLGSWASRQYGFGPTMTLPLFEGGRLTGQLHLRRAQQKEAAIALQRTLLKAWEDVDDSMADLSAAQERRNRLEETVSENETAVHIAQLQYSQGAGDFLNVLTTQNALLASRSALAESSANVSISVAHLYRSLGGGWENGDPSHKRGAP</sequence>
<keyword evidence="2" id="KW-0812">Transmembrane</keyword>
<dbReference type="PROSITE" id="PS51257">
    <property type="entry name" value="PROKAR_LIPOPROTEIN"/>
    <property type="match status" value="1"/>
</dbReference>
<evidence type="ECO:0000313" key="4">
    <source>
        <dbReference type="EMBL" id="MBF0889043.1"/>
    </source>
</evidence>
<evidence type="ECO:0000256" key="3">
    <source>
        <dbReference type="SAM" id="Coils"/>
    </source>
</evidence>
<dbReference type="PANTHER" id="PTHR30203:SF25">
    <property type="entry name" value="OUTER MEMBRANE PROTEIN-RELATED"/>
    <property type="match status" value="1"/>
</dbReference>
<evidence type="ECO:0000313" key="5">
    <source>
        <dbReference type="Proteomes" id="UP000662701"/>
    </source>
</evidence>
<dbReference type="PANTHER" id="PTHR30203">
    <property type="entry name" value="OUTER MEMBRANE CATION EFFLUX PROTEIN"/>
    <property type="match status" value="1"/>
</dbReference>
<keyword evidence="5" id="KW-1185">Reference proteome</keyword>
<keyword evidence="2" id="KW-0564">Palmitate</keyword>
<feature type="signal peptide" evidence="2">
    <location>
        <begin position="1"/>
        <end position="20"/>
    </location>
</feature>
<dbReference type="Proteomes" id="UP000662701">
    <property type="component" value="Unassembled WGS sequence"/>
</dbReference>
<comment type="subcellular location">
    <subcellularLocation>
        <location evidence="2">Cell membrane</location>
        <topology evidence="2">Lipid-anchor</topology>
    </subcellularLocation>
</comment>
<evidence type="ECO:0000256" key="2">
    <source>
        <dbReference type="RuleBase" id="RU362097"/>
    </source>
</evidence>
<dbReference type="SUPFAM" id="SSF56954">
    <property type="entry name" value="Outer membrane efflux proteins (OEP)"/>
    <property type="match status" value="1"/>
</dbReference>